<proteinExistence type="predicted"/>
<evidence type="ECO:0000313" key="3">
    <source>
        <dbReference type="EMBL" id="SHF19145.1"/>
    </source>
</evidence>
<dbReference type="EMBL" id="LAJF01000156">
    <property type="protein sequence ID" value="KKB76209.1"/>
    <property type="molecule type" value="Genomic_DNA"/>
</dbReference>
<dbReference type="AlphaFoldDB" id="A0A0F5L1X9"/>
<dbReference type="OrthoDB" id="9798430at2"/>
<reference evidence="2 4" key="1">
    <citation type="submission" date="2015-03" db="EMBL/GenBank/DDBJ databases">
        <authorList>
            <person name="Hassan Y.I."/>
            <person name="Lepp D."/>
            <person name="Zhou T."/>
        </authorList>
    </citation>
    <scope>NUCLEOTIDE SEQUENCE [LARGE SCALE GENOMIC DNA]</scope>
    <source>
        <strain evidence="2 4">DSM 17137</strain>
    </source>
</reference>
<dbReference type="Proteomes" id="UP000184533">
    <property type="component" value="Unassembled WGS sequence"/>
</dbReference>
<dbReference type="InterPro" id="IPR029068">
    <property type="entry name" value="Glyas_Bleomycin-R_OHBP_Dase"/>
</dbReference>
<protein>
    <recommendedName>
        <fullName evidence="1">VOC domain-containing protein</fullName>
    </recommendedName>
</protein>
<dbReference type="InterPro" id="IPR053863">
    <property type="entry name" value="Glyoxy/Ble-like_N"/>
</dbReference>
<dbReference type="EMBL" id="FQVC01000005">
    <property type="protein sequence ID" value="SHF19145.1"/>
    <property type="molecule type" value="Genomic_DNA"/>
</dbReference>
<dbReference type="RefSeq" id="WP_046137216.1">
    <property type="nucleotide sequence ID" value="NZ_FQVC01000005.1"/>
</dbReference>
<evidence type="ECO:0000313" key="5">
    <source>
        <dbReference type="Proteomes" id="UP000184533"/>
    </source>
</evidence>
<accession>A0A0F5L1X9</accession>
<organism evidence="2 4">
    <name type="scientific">Devosia limi DSM 17137</name>
    <dbReference type="NCBI Taxonomy" id="1121477"/>
    <lineage>
        <taxon>Bacteria</taxon>
        <taxon>Pseudomonadati</taxon>
        <taxon>Pseudomonadota</taxon>
        <taxon>Alphaproteobacteria</taxon>
        <taxon>Hyphomicrobiales</taxon>
        <taxon>Devosiaceae</taxon>
        <taxon>Devosia</taxon>
    </lineage>
</organism>
<gene>
    <name evidence="3" type="ORF">SAMN02745223_02003</name>
    <name evidence="2" type="ORF">VW29_20920</name>
</gene>
<evidence type="ECO:0000313" key="2">
    <source>
        <dbReference type="EMBL" id="KKB76209.1"/>
    </source>
</evidence>
<dbReference type="Gene3D" id="3.10.180.10">
    <property type="entry name" value="2,3-Dihydroxybiphenyl 1,2-Dioxygenase, domain 1"/>
    <property type="match status" value="1"/>
</dbReference>
<sequence length="135" mass="15047">MATNIFVNLPVRDLDATKAFFGALGFRFNPQFTDETAAAMVVDEGIYFMLLTHAKFKDFISLPLSDAKKETQALYAISRESRAEVDTVVDAALGAGGTEPRPAQELGFMYSRAFADLDGHIWEFVWMDPSFIQPQ</sequence>
<dbReference type="PANTHER" id="PTHR36503:SF2">
    <property type="entry name" value="BLR2408 PROTEIN"/>
    <property type="match status" value="1"/>
</dbReference>
<keyword evidence="4" id="KW-1185">Reference proteome</keyword>
<reference evidence="3 5" key="2">
    <citation type="submission" date="2016-11" db="EMBL/GenBank/DDBJ databases">
        <authorList>
            <person name="Jaros S."/>
            <person name="Januszkiewicz K."/>
            <person name="Wedrychowicz H."/>
        </authorList>
    </citation>
    <scope>NUCLEOTIDE SEQUENCE [LARGE SCALE GENOMIC DNA]</scope>
    <source>
        <strain evidence="3 5">DSM 17137</strain>
    </source>
</reference>
<dbReference type="SUPFAM" id="SSF54593">
    <property type="entry name" value="Glyoxalase/Bleomycin resistance protein/Dihydroxybiphenyl dioxygenase"/>
    <property type="match status" value="1"/>
</dbReference>
<evidence type="ECO:0000259" key="1">
    <source>
        <dbReference type="PROSITE" id="PS51819"/>
    </source>
</evidence>
<dbReference type="PATRIC" id="fig|1121477.3.peg.970"/>
<dbReference type="InterPro" id="IPR037523">
    <property type="entry name" value="VOC_core"/>
</dbReference>
<dbReference type="STRING" id="1121477.SAMN02745223_02003"/>
<dbReference type="PROSITE" id="PS51819">
    <property type="entry name" value="VOC"/>
    <property type="match status" value="1"/>
</dbReference>
<name>A0A0F5L1X9_9HYPH</name>
<feature type="domain" description="VOC" evidence="1">
    <location>
        <begin position="2"/>
        <end position="127"/>
    </location>
</feature>
<dbReference type="PANTHER" id="PTHR36503">
    <property type="entry name" value="BLR2520 PROTEIN"/>
    <property type="match status" value="1"/>
</dbReference>
<dbReference type="Proteomes" id="UP000033608">
    <property type="component" value="Unassembled WGS sequence"/>
</dbReference>
<evidence type="ECO:0000313" key="4">
    <source>
        <dbReference type="Proteomes" id="UP000033608"/>
    </source>
</evidence>
<dbReference type="Pfam" id="PF22677">
    <property type="entry name" value="Ble-like_N"/>
    <property type="match status" value="1"/>
</dbReference>